<dbReference type="EMBL" id="CP059572">
    <property type="protein sequence ID" value="QXJ21253.1"/>
    <property type="molecule type" value="Genomic_DNA"/>
</dbReference>
<dbReference type="InterPro" id="IPR051054">
    <property type="entry name" value="SorC_transcr_regulators"/>
</dbReference>
<proteinExistence type="inferred from homology"/>
<comment type="similarity">
    <text evidence="1">Belongs to the SorC transcriptional regulatory family.</text>
</comment>
<dbReference type="Gene3D" id="3.40.50.1360">
    <property type="match status" value="1"/>
</dbReference>
<keyword evidence="3" id="KW-0238">DNA-binding</keyword>
<dbReference type="Proteomes" id="UP001049518">
    <property type="component" value="Chromosome"/>
</dbReference>
<evidence type="ECO:0000256" key="2">
    <source>
        <dbReference type="ARBA" id="ARBA00023015"/>
    </source>
</evidence>
<dbReference type="SUPFAM" id="SSF100950">
    <property type="entry name" value="NagB/RpiA/CoA transferase-like"/>
    <property type="match status" value="1"/>
</dbReference>
<feature type="compositionally biased region" description="Pro residues" evidence="5">
    <location>
        <begin position="16"/>
        <end position="28"/>
    </location>
</feature>
<evidence type="ECO:0000313" key="8">
    <source>
        <dbReference type="Proteomes" id="UP001049518"/>
    </source>
</evidence>
<dbReference type="InterPro" id="IPR037171">
    <property type="entry name" value="NagB/RpiA_transferase-like"/>
</dbReference>
<name>A0ABX8QR47_9ACTN</name>
<dbReference type="RefSeq" id="WP_231334397.1">
    <property type="nucleotide sequence ID" value="NZ_CP059572.1"/>
</dbReference>
<gene>
    <name evidence="7" type="ORF">AGRA3207_002090</name>
</gene>
<evidence type="ECO:0000256" key="5">
    <source>
        <dbReference type="SAM" id="MobiDB-lite"/>
    </source>
</evidence>
<dbReference type="InterPro" id="IPR007324">
    <property type="entry name" value="Sugar-bd_dom_put"/>
</dbReference>
<feature type="region of interest" description="Disordered" evidence="5">
    <location>
        <begin position="1"/>
        <end position="33"/>
    </location>
</feature>
<evidence type="ECO:0000259" key="6">
    <source>
        <dbReference type="Pfam" id="PF04198"/>
    </source>
</evidence>
<feature type="domain" description="Sugar-binding" evidence="6">
    <location>
        <begin position="41"/>
        <end position="297"/>
    </location>
</feature>
<keyword evidence="2" id="KW-0805">Transcription regulation</keyword>
<reference evidence="7" key="1">
    <citation type="submission" date="2020-07" db="EMBL/GenBank/DDBJ databases">
        <authorList>
            <person name="Tarantini F.S."/>
            <person name="Hong K.W."/>
            <person name="Chan K.G."/>
        </authorList>
    </citation>
    <scope>NUCLEOTIDE SEQUENCE</scope>
    <source>
        <strain evidence="7">32-07</strain>
    </source>
</reference>
<accession>A0ABX8QR47</accession>
<protein>
    <recommendedName>
        <fullName evidence="6">Sugar-binding domain-containing protein</fullName>
    </recommendedName>
</protein>
<dbReference type="Pfam" id="PF04198">
    <property type="entry name" value="Sugar-bind"/>
    <property type="match status" value="1"/>
</dbReference>
<keyword evidence="4" id="KW-0804">Transcription</keyword>
<evidence type="ECO:0000256" key="3">
    <source>
        <dbReference type="ARBA" id="ARBA00023125"/>
    </source>
</evidence>
<evidence type="ECO:0000313" key="7">
    <source>
        <dbReference type="EMBL" id="QXJ21253.1"/>
    </source>
</evidence>
<dbReference type="PANTHER" id="PTHR34294">
    <property type="entry name" value="TRANSCRIPTIONAL REGULATOR-RELATED"/>
    <property type="match status" value="1"/>
</dbReference>
<sequence>MSQPTFRPGSGWRGPRPGPPAAGPPAAQPPAQADAPLELPDIQAALAAKYALRDLVVVTAASGDELYQNLGAGAAMYFRGHVERNFRVGFSCANTIHTMVRNIEPFRLAMDAFPISFNVVPELTSVMSSYAALIELWQRNPECRAHAVNFPSFFATESERSAFENRPDVRTIMGQVRDVNMAFYSCGSFGPGSSYGVVKEYVNRFIDPAFDPNQLYEAGACGEVNWHPYAIDGRIMTHPVPYSFGFIDLAAFRELSGRPDRHMVLVAGGTQKVQPIVGALRGGFLNVLITDERTLRSVAEADAALI</sequence>
<evidence type="ECO:0000256" key="1">
    <source>
        <dbReference type="ARBA" id="ARBA00010466"/>
    </source>
</evidence>
<keyword evidence="8" id="KW-1185">Reference proteome</keyword>
<evidence type="ECO:0000256" key="4">
    <source>
        <dbReference type="ARBA" id="ARBA00023163"/>
    </source>
</evidence>
<organism evidence="7 8">
    <name type="scientific">Actinomadura graeca</name>
    <dbReference type="NCBI Taxonomy" id="2750812"/>
    <lineage>
        <taxon>Bacteria</taxon>
        <taxon>Bacillati</taxon>
        <taxon>Actinomycetota</taxon>
        <taxon>Actinomycetes</taxon>
        <taxon>Streptosporangiales</taxon>
        <taxon>Thermomonosporaceae</taxon>
        <taxon>Actinomadura</taxon>
    </lineage>
</organism>
<dbReference type="PANTHER" id="PTHR34294:SF1">
    <property type="entry name" value="TRANSCRIPTIONAL REGULATOR LSRR"/>
    <property type="match status" value="1"/>
</dbReference>